<protein>
    <submittedName>
        <fullName evidence="2">DUF819 domain-containing protein</fullName>
    </submittedName>
</protein>
<feature type="transmembrane region" description="Helical" evidence="1">
    <location>
        <begin position="245"/>
        <end position="263"/>
    </location>
</feature>
<dbReference type="PANTHER" id="PTHR34289:SF8">
    <property type="entry name" value="DUF819 DOMAIN-CONTAINING PROTEIN"/>
    <property type="match status" value="1"/>
</dbReference>
<keyword evidence="1" id="KW-0472">Membrane</keyword>
<keyword evidence="1" id="KW-0812">Transmembrane</keyword>
<dbReference type="PANTHER" id="PTHR34289">
    <property type="entry name" value="PROTEIN, PUTATIVE (DUF819)-RELATED"/>
    <property type="match status" value="1"/>
</dbReference>
<feature type="transmembrane region" description="Helical" evidence="1">
    <location>
        <begin position="317"/>
        <end position="335"/>
    </location>
</feature>
<feature type="transmembrane region" description="Helical" evidence="1">
    <location>
        <begin position="81"/>
        <end position="101"/>
    </location>
</feature>
<reference evidence="3" key="1">
    <citation type="journal article" date="2019" name="Int. J. Syst. Evol. Microbiol.">
        <title>The Global Catalogue of Microorganisms (GCM) 10K type strain sequencing project: providing services to taxonomists for standard genome sequencing and annotation.</title>
        <authorList>
            <consortium name="The Broad Institute Genomics Platform"/>
            <consortium name="The Broad Institute Genome Sequencing Center for Infectious Disease"/>
            <person name="Wu L."/>
            <person name="Ma J."/>
        </authorList>
    </citation>
    <scope>NUCLEOTIDE SEQUENCE [LARGE SCALE GENOMIC DNA]</scope>
    <source>
        <strain evidence="3">KCTC 22671</strain>
    </source>
</reference>
<feature type="transmembrane region" description="Helical" evidence="1">
    <location>
        <begin position="113"/>
        <end position="138"/>
    </location>
</feature>
<organism evidence="2 3">
    <name type="scientific">Flavobacterium chuncheonense</name>
    <dbReference type="NCBI Taxonomy" id="2026653"/>
    <lineage>
        <taxon>Bacteria</taxon>
        <taxon>Pseudomonadati</taxon>
        <taxon>Bacteroidota</taxon>
        <taxon>Flavobacteriia</taxon>
        <taxon>Flavobacteriales</taxon>
        <taxon>Flavobacteriaceae</taxon>
        <taxon>Flavobacterium</taxon>
    </lineage>
</organism>
<sequence length="434" mass="46902">MHNPPFFTDDTIVFGLLMFLIGIVFFTSSKENGFWKKFYTVVPALLLCYLLPAIFSSFHIISPEWTEVNDKGEVLEKSSKIYFVASRYLLPAALVLMTLSIDLKALLNLGPKALIIFLAGTFGIILGGPLAILIVSLFSPETVGGAGFDAVWRGLSTLAGSWIGGGANQAAMLEIFKYNQEKYGAMVLVDIVVANIGMAALLYGIGKKETINKWLNADNSSIDELQEKVSTYQESVKRNPNLTDYMIIAAIAFTTVGLSHWGSQVFADFFNNNFEAVRDPKSFASTFGGTFFWMITLATILGIALSFTPLKSYEGAGASKIGSVFIYILVASIGMKMDLTAVLDNPGLILVGLIWMFFHFVIIFGIAKIIKAPYFFIAVGSQANVGGAASAPVVASAFHPSLTSVGVLLAIFGYIAGTYGAILCTYLMETVSPQ</sequence>
<proteinExistence type="predicted"/>
<keyword evidence="1" id="KW-1133">Transmembrane helix</keyword>
<comment type="caution">
    <text evidence="2">The sequence shown here is derived from an EMBL/GenBank/DDBJ whole genome shotgun (WGS) entry which is preliminary data.</text>
</comment>
<dbReference type="Proteomes" id="UP001597534">
    <property type="component" value="Unassembled WGS sequence"/>
</dbReference>
<feature type="transmembrane region" description="Helical" evidence="1">
    <location>
        <begin position="374"/>
        <end position="395"/>
    </location>
</feature>
<feature type="transmembrane region" description="Helical" evidence="1">
    <location>
        <begin position="6"/>
        <end position="26"/>
    </location>
</feature>
<accession>A0ABW5YKN0</accession>
<feature type="transmembrane region" description="Helical" evidence="1">
    <location>
        <begin position="183"/>
        <end position="205"/>
    </location>
</feature>
<keyword evidence="3" id="KW-1185">Reference proteome</keyword>
<dbReference type="RefSeq" id="WP_379810487.1">
    <property type="nucleotide sequence ID" value="NZ_JBHUPC010000010.1"/>
</dbReference>
<feature type="transmembrane region" description="Helical" evidence="1">
    <location>
        <begin position="407"/>
        <end position="428"/>
    </location>
</feature>
<feature type="transmembrane region" description="Helical" evidence="1">
    <location>
        <begin position="347"/>
        <end position="367"/>
    </location>
</feature>
<dbReference type="Pfam" id="PF05684">
    <property type="entry name" value="DUF819"/>
    <property type="match status" value="1"/>
</dbReference>
<gene>
    <name evidence="2" type="ORF">ACFS5J_02930</name>
</gene>
<evidence type="ECO:0000313" key="2">
    <source>
        <dbReference type="EMBL" id="MFD2890964.1"/>
    </source>
</evidence>
<name>A0ABW5YKN0_9FLAO</name>
<dbReference type="InterPro" id="IPR008537">
    <property type="entry name" value="DUF819"/>
</dbReference>
<feature type="transmembrane region" description="Helical" evidence="1">
    <location>
        <begin position="283"/>
        <end position="305"/>
    </location>
</feature>
<evidence type="ECO:0000256" key="1">
    <source>
        <dbReference type="SAM" id="Phobius"/>
    </source>
</evidence>
<feature type="transmembrane region" description="Helical" evidence="1">
    <location>
        <begin position="38"/>
        <end position="61"/>
    </location>
</feature>
<evidence type="ECO:0000313" key="3">
    <source>
        <dbReference type="Proteomes" id="UP001597534"/>
    </source>
</evidence>
<dbReference type="EMBL" id="JBHUPC010000010">
    <property type="protein sequence ID" value="MFD2890964.1"/>
    <property type="molecule type" value="Genomic_DNA"/>
</dbReference>